<evidence type="ECO:0008006" key="9">
    <source>
        <dbReference type="Google" id="ProtNLM"/>
    </source>
</evidence>
<sequence length="342" mass="37400">MPECLDKSIPVRGGLRAGRSVGAVAATRSSSEVQGSARSFNEQKGGYLSPLPSLRAAGSVAASLPPLPREKNKSLQMSGSAKSSRDSAHRGSFQRSLHPCHRLTAKKFARRASGFRQPVCEPPLLNEAEMQDDKVWLLLASILLCPLVQHQAGLEGVRVFKRPPVSRVRNCADRPEELLEQLYGRLTAGMLSAFHHTLQLEPLGKENISCPAGGRGPADKKHRLPINLHSVSPWAYRISFDPARYPKYIPEAYCLCKGCLTGTFGEEDFYFRSVPVYMPTVILRRTPTCAGGRYIYVEDYVTVPVGCTCVPEQEKGPEAANSSTGKEDGKVLVSRSEKPTPP</sequence>
<feature type="compositionally biased region" description="Polar residues" evidence="6">
    <location>
        <begin position="27"/>
        <end position="42"/>
    </location>
</feature>
<evidence type="ECO:0000256" key="4">
    <source>
        <dbReference type="ARBA" id="ARBA00022525"/>
    </source>
</evidence>
<dbReference type="PRINTS" id="PR01932">
    <property type="entry name" value="INTRLEUKIN17"/>
</dbReference>
<evidence type="ECO:0000313" key="7">
    <source>
        <dbReference type="EMBL" id="KAJ1113789.1"/>
    </source>
</evidence>
<comment type="subcellular location">
    <subcellularLocation>
        <location evidence="1">Secreted</location>
    </subcellularLocation>
</comment>
<dbReference type="EMBL" id="JANPWB010000012">
    <property type="protein sequence ID" value="KAJ1113789.1"/>
    <property type="molecule type" value="Genomic_DNA"/>
</dbReference>
<dbReference type="GO" id="GO:0005615">
    <property type="term" value="C:extracellular space"/>
    <property type="evidence" value="ECO:0007669"/>
    <property type="project" value="UniProtKB-KW"/>
</dbReference>
<dbReference type="FunFam" id="2.10.90.10:FF:000044">
    <property type="entry name" value="Interleukin 17D"/>
    <property type="match status" value="1"/>
</dbReference>
<keyword evidence="3" id="KW-0202">Cytokine</keyword>
<dbReference type="InterPro" id="IPR029034">
    <property type="entry name" value="Cystine-knot_cytokine"/>
</dbReference>
<name>A0AAV7NEA1_PLEWA</name>
<reference evidence="7" key="1">
    <citation type="journal article" date="2022" name="bioRxiv">
        <title>Sequencing and chromosome-scale assembly of the giantPleurodeles waltlgenome.</title>
        <authorList>
            <person name="Brown T."/>
            <person name="Elewa A."/>
            <person name="Iarovenko S."/>
            <person name="Subramanian E."/>
            <person name="Araus A.J."/>
            <person name="Petzold A."/>
            <person name="Susuki M."/>
            <person name="Suzuki K.-i.T."/>
            <person name="Hayashi T."/>
            <person name="Toyoda A."/>
            <person name="Oliveira C."/>
            <person name="Osipova E."/>
            <person name="Leigh N.D."/>
            <person name="Simon A."/>
            <person name="Yun M.H."/>
        </authorList>
    </citation>
    <scope>NUCLEOTIDE SEQUENCE</scope>
    <source>
        <strain evidence="7">20211129_DDA</strain>
        <tissue evidence="7">Liver</tissue>
    </source>
</reference>
<keyword evidence="8" id="KW-1185">Reference proteome</keyword>
<evidence type="ECO:0000256" key="6">
    <source>
        <dbReference type="SAM" id="MobiDB-lite"/>
    </source>
</evidence>
<dbReference type="InterPro" id="IPR010345">
    <property type="entry name" value="IL-17_fam"/>
</dbReference>
<feature type="region of interest" description="Disordered" evidence="6">
    <location>
        <begin position="63"/>
        <end position="94"/>
    </location>
</feature>
<dbReference type="SUPFAM" id="SSF57501">
    <property type="entry name" value="Cystine-knot cytokines"/>
    <property type="match status" value="1"/>
</dbReference>
<protein>
    <recommendedName>
        <fullName evidence="9">Interleukin-17D</fullName>
    </recommendedName>
</protein>
<feature type="compositionally biased region" description="Basic and acidic residues" evidence="6">
    <location>
        <begin position="325"/>
        <end position="342"/>
    </location>
</feature>
<feature type="region of interest" description="Disordered" evidence="6">
    <location>
        <begin position="314"/>
        <end position="342"/>
    </location>
</feature>
<dbReference type="InterPro" id="IPR020440">
    <property type="entry name" value="IL-17_chr"/>
</dbReference>
<evidence type="ECO:0000256" key="5">
    <source>
        <dbReference type="ARBA" id="ARBA00022729"/>
    </source>
</evidence>
<dbReference type="Pfam" id="PF06083">
    <property type="entry name" value="IL17"/>
    <property type="match status" value="1"/>
</dbReference>
<proteinExistence type="inferred from homology"/>
<evidence type="ECO:0000256" key="1">
    <source>
        <dbReference type="ARBA" id="ARBA00004613"/>
    </source>
</evidence>
<dbReference type="Proteomes" id="UP001066276">
    <property type="component" value="Chromosome 8"/>
</dbReference>
<keyword evidence="4" id="KW-0964">Secreted</keyword>
<keyword evidence="5" id="KW-0732">Signal</keyword>
<evidence type="ECO:0000313" key="8">
    <source>
        <dbReference type="Proteomes" id="UP001066276"/>
    </source>
</evidence>
<accession>A0AAV7NEA1</accession>
<dbReference type="GO" id="GO:0006954">
    <property type="term" value="P:inflammatory response"/>
    <property type="evidence" value="ECO:0007669"/>
    <property type="project" value="InterPro"/>
</dbReference>
<dbReference type="GO" id="GO:0005125">
    <property type="term" value="F:cytokine activity"/>
    <property type="evidence" value="ECO:0007669"/>
    <property type="project" value="UniProtKB-KW"/>
</dbReference>
<comment type="similarity">
    <text evidence="2">Belongs to the IL-17 family.</text>
</comment>
<organism evidence="7 8">
    <name type="scientific">Pleurodeles waltl</name>
    <name type="common">Iberian ribbed newt</name>
    <dbReference type="NCBI Taxonomy" id="8319"/>
    <lineage>
        <taxon>Eukaryota</taxon>
        <taxon>Metazoa</taxon>
        <taxon>Chordata</taxon>
        <taxon>Craniata</taxon>
        <taxon>Vertebrata</taxon>
        <taxon>Euteleostomi</taxon>
        <taxon>Amphibia</taxon>
        <taxon>Batrachia</taxon>
        <taxon>Caudata</taxon>
        <taxon>Salamandroidea</taxon>
        <taxon>Salamandridae</taxon>
        <taxon>Pleurodelinae</taxon>
        <taxon>Pleurodeles</taxon>
    </lineage>
</organism>
<gene>
    <name evidence="7" type="ORF">NDU88_002031</name>
</gene>
<evidence type="ECO:0000256" key="3">
    <source>
        <dbReference type="ARBA" id="ARBA00022514"/>
    </source>
</evidence>
<evidence type="ECO:0000256" key="2">
    <source>
        <dbReference type="ARBA" id="ARBA00007236"/>
    </source>
</evidence>
<comment type="caution">
    <text evidence="7">The sequence shown here is derived from an EMBL/GenBank/DDBJ whole genome shotgun (WGS) entry which is preliminary data.</text>
</comment>
<dbReference type="Gene3D" id="2.10.90.10">
    <property type="entry name" value="Cystine-knot cytokines"/>
    <property type="match status" value="1"/>
</dbReference>
<dbReference type="AlphaFoldDB" id="A0AAV7NEA1"/>
<feature type="region of interest" description="Disordered" evidence="6">
    <location>
        <begin position="1"/>
        <end position="44"/>
    </location>
</feature>